<keyword evidence="1" id="KW-0472">Membrane</keyword>
<reference evidence="2 3" key="1">
    <citation type="submission" date="2020-08" db="EMBL/GenBank/DDBJ databases">
        <title>Whole genome shotgun sequence of Actinoplanes ianthinogenes NBRC 13996.</title>
        <authorList>
            <person name="Komaki H."/>
            <person name="Tamura T."/>
        </authorList>
    </citation>
    <scope>NUCLEOTIDE SEQUENCE [LARGE SCALE GENOMIC DNA]</scope>
    <source>
        <strain evidence="2 3">NBRC 13996</strain>
    </source>
</reference>
<dbReference type="EMBL" id="AP023356">
    <property type="protein sequence ID" value="BCJ46024.1"/>
    <property type="molecule type" value="Genomic_DNA"/>
</dbReference>
<protein>
    <submittedName>
        <fullName evidence="2">Uncharacterized protein</fullName>
    </submittedName>
</protein>
<feature type="transmembrane region" description="Helical" evidence="1">
    <location>
        <begin position="145"/>
        <end position="165"/>
    </location>
</feature>
<gene>
    <name evidence="2" type="ORF">Aiant_66810</name>
</gene>
<proteinExistence type="predicted"/>
<feature type="transmembrane region" description="Helical" evidence="1">
    <location>
        <begin position="177"/>
        <end position="194"/>
    </location>
</feature>
<feature type="transmembrane region" description="Helical" evidence="1">
    <location>
        <begin position="206"/>
        <end position="228"/>
    </location>
</feature>
<dbReference type="Proteomes" id="UP000676967">
    <property type="component" value="Chromosome"/>
</dbReference>
<keyword evidence="1" id="KW-0812">Transmembrane</keyword>
<keyword evidence="1" id="KW-1133">Transmembrane helix</keyword>
<sequence length="310" mass="32515">MVSRRIAEALLRLAARRWPARLRGEVHQEWLAELHVLAAEHRGAAMLRYAASLAVARPVREPVAVAVRAAALWRAVRLCVLAPVAAVVVFAVCLAAALTVLDPLLAAMPFGEQPRQWTAALATAAAAVLLARSGRWWTAEGAGTAALVLAITVPGFVFASLAYLLPAGMSEKYTLHWPAYAVFFGGLAALLYAVDRLAATGRRTPAWWTGAVGALTLTDVAITLPVLLSNGDDPPLASAPLWLFAALNGGGLDGIRLPGMTGGQIWTVGDTTDFDAYVFLLYAGLALGMIMAKASKSVPAPAAGTHLEPA</sequence>
<feature type="transmembrane region" description="Helical" evidence="1">
    <location>
        <begin position="116"/>
        <end position="133"/>
    </location>
</feature>
<feature type="transmembrane region" description="Helical" evidence="1">
    <location>
        <begin position="78"/>
        <end position="101"/>
    </location>
</feature>
<organism evidence="2 3">
    <name type="scientific">Actinoplanes ianthinogenes</name>
    <dbReference type="NCBI Taxonomy" id="122358"/>
    <lineage>
        <taxon>Bacteria</taxon>
        <taxon>Bacillati</taxon>
        <taxon>Actinomycetota</taxon>
        <taxon>Actinomycetes</taxon>
        <taxon>Micromonosporales</taxon>
        <taxon>Micromonosporaceae</taxon>
        <taxon>Actinoplanes</taxon>
    </lineage>
</organism>
<evidence type="ECO:0000313" key="3">
    <source>
        <dbReference type="Proteomes" id="UP000676967"/>
    </source>
</evidence>
<evidence type="ECO:0000256" key="1">
    <source>
        <dbReference type="SAM" id="Phobius"/>
    </source>
</evidence>
<keyword evidence="3" id="KW-1185">Reference proteome</keyword>
<accession>A0ABN6CLZ5</accession>
<evidence type="ECO:0000313" key="2">
    <source>
        <dbReference type="EMBL" id="BCJ46024.1"/>
    </source>
</evidence>
<feature type="transmembrane region" description="Helical" evidence="1">
    <location>
        <begin position="276"/>
        <end position="292"/>
    </location>
</feature>
<name>A0ABN6CLZ5_9ACTN</name>